<keyword evidence="4 6" id="KW-0067">ATP-binding</keyword>
<evidence type="ECO:0000313" key="7">
    <source>
        <dbReference type="Proteomes" id="UP001332192"/>
    </source>
</evidence>
<sequence>MKPTGAWWPTCPTTFVRRSPPSSATWSFLGRNGAGKTTTIRILLGLVHPTRGEAYLFGQRTYPGHQALLRRVGVVVEQPGFYPNLTAYENLALHARMLGLPEQRQDPVARALSLVGMDDMSSRLLKGFSQGERQRLALARALMHEPELLVLDEPTNGLDPYAIRDLRELLRRLHRERGLTIFISSHILAEVQKLCTRIGIIHEGRVVEEIGLTELRRRSRRYLEIEVTDAPKTAWVLENELGISDFLVIDASTVHVFDAPDPALLHEHPEAVTEALVRHGVGVRRMAFGQDSLEQHFIRVTGGRNVDDLAGLR</sequence>
<evidence type="ECO:0000256" key="2">
    <source>
        <dbReference type="ARBA" id="ARBA00022448"/>
    </source>
</evidence>
<dbReference type="PROSITE" id="PS00211">
    <property type="entry name" value="ABC_TRANSPORTER_1"/>
    <property type="match status" value="1"/>
</dbReference>
<dbReference type="PANTHER" id="PTHR43335">
    <property type="entry name" value="ABC TRANSPORTER, ATP-BINDING PROTEIN"/>
    <property type="match status" value="1"/>
</dbReference>
<evidence type="ECO:0000256" key="4">
    <source>
        <dbReference type="ARBA" id="ARBA00022840"/>
    </source>
</evidence>
<accession>A0ABZ1BXW7</accession>
<dbReference type="SUPFAM" id="SSF52540">
    <property type="entry name" value="P-loop containing nucleoside triphosphate hydrolases"/>
    <property type="match status" value="1"/>
</dbReference>
<dbReference type="SMART" id="SM00382">
    <property type="entry name" value="AAA"/>
    <property type="match status" value="1"/>
</dbReference>
<proteinExistence type="inferred from homology"/>
<evidence type="ECO:0000256" key="1">
    <source>
        <dbReference type="ARBA" id="ARBA00005417"/>
    </source>
</evidence>
<gene>
    <name evidence="6" type="ORF">U7230_01115</name>
</gene>
<dbReference type="Proteomes" id="UP001332192">
    <property type="component" value="Chromosome"/>
</dbReference>
<protein>
    <submittedName>
        <fullName evidence="6">ABC transporter ATP-binding protein</fullName>
    </submittedName>
</protein>
<keyword evidence="3" id="KW-0547">Nucleotide-binding</keyword>
<dbReference type="EMBL" id="CP141615">
    <property type="protein sequence ID" value="WRP17649.1"/>
    <property type="molecule type" value="Genomic_DNA"/>
</dbReference>
<dbReference type="Gene3D" id="3.40.50.300">
    <property type="entry name" value="P-loop containing nucleotide triphosphate hydrolases"/>
    <property type="match status" value="1"/>
</dbReference>
<dbReference type="PANTHER" id="PTHR43335:SF8">
    <property type="entry name" value="ABC TRANSPORTER, ATP-BINDING PROTEIN"/>
    <property type="match status" value="1"/>
</dbReference>
<evidence type="ECO:0000313" key="6">
    <source>
        <dbReference type="EMBL" id="WRP17649.1"/>
    </source>
</evidence>
<evidence type="ECO:0000259" key="5">
    <source>
        <dbReference type="PROSITE" id="PS50893"/>
    </source>
</evidence>
<reference evidence="6 7" key="1">
    <citation type="journal article" date="2024" name="Front. Microbiol.">
        <title>Novel thermophilic genera Geochorda gen. nov. and Carboxydochorda gen. nov. from the deep terrestrial subsurface reveal the ecophysiological diversity in the class Limnochordia.</title>
        <authorList>
            <person name="Karnachuk O.V."/>
            <person name="Lukina A.P."/>
            <person name="Avakyan M.R."/>
            <person name="Kadnikov V.V."/>
            <person name="Begmatov S."/>
            <person name="Beletsky A.V."/>
            <person name="Vlasova K.G."/>
            <person name="Novikov A.A."/>
            <person name="Shcherbakova V.A."/>
            <person name="Mardanov A.V."/>
            <person name="Ravin N.V."/>
        </authorList>
    </citation>
    <scope>NUCLEOTIDE SEQUENCE [LARGE SCALE GENOMIC DNA]</scope>
    <source>
        <strain evidence="6 7">L945</strain>
    </source>
</reference>
<comment type="similarity">
    <text evidence="1">Belongs to the ABC transporter superfamily.</text>
</comment>
<dbReference type="InterPro" id="IPR003593">
    <property type="entry name" value="AAA+_ATPase"/>
</dbReference>
<name>A0ABZ1BXW7_9FIRM</name>
<keyword evidence="7" id="KW-1185">Reference proteome</keyword>
<dbReference type="GO" id="GO:0005524">
    <property type="term" value="F:ATP binding"/>
    <property type="evidence" value="ECO:0007669"/>
    <property type="project" value="UniProtKB-KW"/>
</dbReference>
<keyword evidence="2" id="KW-0813">Transport</keyword>
<feature type="domain" description="ABC transporter" evidence="5">
    <location>
        <begin position="1"/>
        <end position="228"/>
    </location>
</feature>
<dbReference type="InterPro" id="IPR017871">
    <property type="entry name" value="ABC_transporter-like_CS"/>
</dbReference>
<evidence type="ECO:0000256" key="3">
    <source>
        <dbReference type="ARBA" id="ARBA00022741"/>
    </source>
</evidence>
<dbReference type="PROSITE" id="PS50893">
    <property type="entry name" value="ABC_TRANSPORTER_2"/>
    <property type="match status" value="1"/>
</dbReference>
<dbReference type="InterPro" id="IPR003439">
    <property type="entry name" value="ABC_transporter-like_ATP-bd"/>
</dbReference>
<dbReference type="InterPro" id="IPR027417">
    <property type="entry name" value="P-loop_NTPase"/>
</dbReference>
<dbReference type="Pfam" id="PF00005">
    <property type="entry name" value="ABC_tran"/>
    <property type="match status" value="1"/>
</dbReference>
<organism evidence="6 7">
    <name type="scientific">Carboxydichorda subterranea</name>
    <dbReference type="NCBI Taxonomy" id="3109565"/>
    <lineage>
        <taxon>Bacteria</taxon>
        <taxon>Bacillati</taxon>
        <taxon>Bacillota</taxon>
        <taxon>Limnochordia</taxon>
        <taxon>Limnochordales</taxon>
        <taxon>Geochordaceae</taxon>
        <taxon>Carboxydichorda</taxon>
    </lineage>
</organism>